<name>A0A7S4SK40_9STRA</name>
<dbReference type="AlphaFoldDB" id="A0A7S4SK40"/>
<proteinExistence type="predicted"/>
<accession>A0A7S4SK40</accession>
<protein>
    <submittedName>
        <fullName evidence="1">Uncharacterized protein</fullName>
    </submittedName>
</protein>
<sequence length="113" mass="12092">MRRSGSLSRIHSNASPCGVVLSIKRETSETSERIFNANSLSELCCADGFGLGCNEGFDLRCANGDSTELGCNDGTELELGCTFSFFFLVVRAWLTKSSESAPGLRLPVVTACD</sequence>
<reference evidence="1" key="1">
    <citation type="submission" date="2021-01" db="EMBL/GenBank/DDBJ databases">
        <authorList>
            <person name="Corre E."/>
            <person name="Pelletier E."/>
            <person name="Niang G."/>
            <person name="Scheremetjew M."/>
            <person name="Finn R."/>
            <person name="Kale V."/>
            <person name="Holt S."/>
            <person name="Cochrane G."/>
            <person name="Meng A."/>
            <person name="Brown T."/>
            <person name="Cohen L."/>
        </authorList>
    </citation>
    <scope>NUCLEOTIDE SEQUENCE</scope>
    <source>
        <strain evidence="1">GSO104</strain>
    </source>
</reference>
<dbReference type="EMBL" id="HBNS01047345">
    <property type="protein sequence ID" value="CAE4648052.1"/>
    <property type="molecule type" value="Transcribed_RNA"/>
</dbReference>
<gene>
    <name evidence="1" type="ORF">DBRI00130_LOCUS36521</name>
</gene>
<evidence type="ECO:0000313" key="1">
    <source>
        <dbReference type="EMBL" id="CAE4648052.1"/>
    </source>
</evidence>
<organism evidence="1">
    <name type="scientific">Ditylum brightwellii</name>
    <dbReference type="NCBI Taxonomy" id="49249"/>
    <lineage>
        <taxon>Eukaryota</taxon>
        <taxon>Sar</taxon>
        <taxon>Stramenopiles</taxon>
        <taxon>Ochrophyta</taxon>
        <taxon>Bacillariophyta</taxon>
        <taxon>Mediophyceae</taxon>
        <taxon>Lithodesmiophycidae</taxon>
        <taxon>Lithodesmiales</taxon>
        <taxon>Lithodesmiaceae</taxon>
        <taxon>Ditylum</taxon>
    </lineage>
</organism>